<dbReference type="InterPro" id="IPR017970">
    <property type="entry name" value="Homeobox_CS"/>
</dbReference>
<comment type="subcellular location">
    <subcellularLocation>
        <location evidence="1 6">Nucleus</location>
    </subcellularLocation>
</comment>
<dbReference type="PANTHER" id="PTHR11211:SF16">
    <property type="entry name" value="IROQUOIS-CLASS HOMEODOMAIN PROTEIN IRX-4"/>
    <property type="match status" value="1"/>
</dbReference>
<protein>
    <submittedName>
        <fullName evidence="9">Iroquois-class homeodomain protein IRX-2</fullName>
    </submittedName>
</protein>
<evidence type="ECO:0000256" key="4">
    <source>
        <dbReference type="ARBA" id="ARBA00023155"/>
    </source>
</evidence>
<name>A0A8E0RMG9_9TREM</name>
<feature type="region of interest" description="Disordered" evidence="7">
    <location>
        <begin position="60"/>
        <end position="85"/>
    </location>
</feature>
<comment type="caution">
    <text evidence="9">The sequence shown here is derived from an EMBL/GenBank/DDBJ whole genome shotgun (WGS) entry which is preliminary data.</text>
</comment>
<feature type="domain" description="Homeobox" evidence="8">
    <location>
        <begin position="181"/>
        <end position="227"/>
    </location>
</feature>
<dbReference type="Proteomes" id="UP000728185">
    <property type="component" value="Unassembled WGS sequence"/>
</dbReference>
<dbReference type="GO" id="GO:0048468">
    <property type="term" value="P:cell development"/>
    <property type="evidence" value="ECO:0007669"/>
    <property type="project" value="TreeGrafter"/>
</dbReference>
<dbReference type="Pfam" id="PF05920">
    <property type="entry name" value="Homeobox_KN"/>
    <property type="match status" value="1"/>
</dbReference>
<dbReference type="SUPFAM" id="SSF46689">
    <property type="entry name" value="Homeodomain-like"/>
    <property type="match status" value="1"/>
</dbReference>
<evidence type="ECO:0000313" key="10">
    <source>
        <dbReference type="Proteomes" id="UP000728185"/>
    </source>
</evidence>
<organism evidence="9 10">
    <name type="scientific">Fasciolopsis buskii</name>
    <dbReference type="NCBI Taxonomy" id="27845"/>
    <lineage>
        <taxon>Eukaryota</taxon>
        <taxon>Metazoa</taxon>
        <taxon>Spiralia</taxon>
        <taxon>Lophotrochozoa</taxon>
        <taxon>Platyhelminthes</taxon>
        <taxon>Trematoda</taxon>
        <taxon>Digenea</taxon>
        <taxon>Plagiorchiida</taxon>
        <taxon>Echinostomata</taxon>
        <taxon>Echinostomatoidea</taxon>
        <taxon>Fasciolidae</taxon>
        <taxon>Fasciolopsis</taxon>
    </lineage>
</organism>
<keyword evidence="4 6" id="KW-0371">Homeobox</keyword>
<dbReference type="InterPro" id="IPR009057">
    <property type="entry name" value="Homeodomain-like_sf"/>
</dbReference>
<accession>A0A8E0RMG9</accession>
<dbReference type="InterPro" id="IPR008422">
    <property type="entry name" value="KN_HD"/>
</dbReference>
<evidence type="ECO:0000259" key="8">
    <source>
        <dbReference type="PROSITE" id="PS50071"/>
    </source>
</evidence>
<gene>
    <name evidence="9" type="ORF">FBUS_04432</name>
</gene>
<keyword evidence="3 6" id="KW-0238">DNA-binding</keyword>
<sequence>MIQGKGMDRMRPTQRNLLAYSVYNWSNSLLPLPHPALLCAPWSDGSVQFGKFASEIASEASRDPEDSIVSSKSGDVDQFGPNEDCKETTTRPAIKALETNDQQTTFPDSQTCCPITAGLNWSKCYRQTRDKIHVVHDVGFETKRLTGCKLPAEDSKSVGHCTDCEPGLSKKIAGRESTTYLRAWLHEHQLNPYPTKGEKIMLALVTRMNLTQISTWFANARRRLKKENRIIWCPRLRNQMTSSRESRYRRDKSETDGDILLRDCFRDNPVRTTRATDDLSKSVPVERPNQVLSNQIVSQFTSPKDVDQTAPYELLTGDFTRLSQGCDNSVIQQQIYDPEKLTENRNPKFDCLVGSCYLSLNQECHEIRCNSAIGYQPRDGLTIVEDGQAHSSEASCLSQVRRKLAKSTNAENGDHHIEGCSVDVASERQKRKFWSILENLEQK</sequence>
<comment type="similarity">
    <text evidence="2">Belongs to the TALE/IRO homeobox family.</text>
</comment>
<dbReference type="GO" id="GO:0000981">
    <property type="term" value="F:DNA-binding transcription factor activity, RNA polymerase II-specific"/>
    <property type="evidence" value="ECO:0007669"/>
    <property type="project" value="InterPro"/>
</dbReference>
<evidence type="ECO:0000256" key="3">
    <source>
        <dbReference type="ARBA" id="ARBA00023125"/>
    </source>
</evidence>
<keyword evidence="10" id="KW-1185">Reference proteome</keyword>
<dbReference type="GO" id="GO:0000978">
    <property type="term" value="F:RNA polymerase II cis-regulatory region sequence-specific DNA binding"/>
    <property type="evidence" value="ECO:0007669"/>
    <property type="project" value="TreeGrafter"/>
</dbReference>
<evidence type="ECO:0000313" key="9">
    <source>
        <dbReference type="EMBL" id="KAA0186281.1"/>
    </source>
</evidence>
<dbReference type="AlphaFoldDB" id="A0A8E0RMG9"/>
<keyword evidence="5 6" id="KW-0539">Nucleus</keyword>
<dbReference type="EMBL" id="LUCM01009854">
    <property type="protein sequence ID" value="KAA0186281.1"/>
    <property type="molecule type" value="Genomic_DNA"/>
</dbReference>
<dbReference type="CDD" id="cd00086">
    <property type="entry name" value="homeodomain"/>
    <property type="match status" value="1"/>
</dbReference>
<evidence type="ECO:0000256" key="2">
    <source>
        <dbReference type="ARBA" id="ARBA00008446"/>
    </source>
</evidence>
<evidence type="ECO:0000256" key="5">
    <source>
        <dbReference type="ARBA" id="ARBA00023242"/>
    </source>
</evidence>
<dbReference type="InterPro" id="IPR001356">
    <property type="entry name" value="HD"/>
</dbReference>
<dbReference type="OrthoDB" id="5399138at2759"/>
<evidence type="ECO:0000256" key="7">
    <source>
        <dbReference type="SAM" id="MobiDB-lite"/>
    </source>
</evidence>
<proteinExistence type="inferred from homology"/>
<evidence type="ECO:0000256" key="1">
    <source>
        <dbReference type="ARBA" id="ARBA00004123"/>
    </source>
</evidence>
<dbReference type="PROSITE" id="PS50071">
    <property type="entry name" value="HOMEOBOX_2"/>
    <property type="match status" value="1"/>
</dbReference>
<dbReference type="PROSITE" id="PS00027">
    <property type="entry name" value="HOMEOBOX_1"/>
    <property type="match status" value="1"/>
</dbReference>
<dbReference type="Gene3D" id="1.10.10.60">
    <property type="entry name" value="Homeodomain-like"/>
    <property type="match status" value="1"/>
</dbReference>
<dbReference type="GO" id="GO:0005634">
    <property type="term" value="C:nucleus"/>
    <property type="evidence" value="ECO:0007669"/>
    <property type="project" value="UniProtKB-SubCell"/>
</dbReference>
<reference evidence="9" key="1">
    <citation type="submission" date="2019-05" db="EMBL/GenBank/DDBJ databases">
        <title>Annotation for the trematode Fasciolopsis buski.</title>
        <authorList>
            <person name="Choi Y.-J."/>
        </authorList>
    </citation>
    <scope>NUCLEOTIDE SEQUENCE</scope>
    <source>
        <strain evidence="9">HT</strain>
        <tissue evidence="9">Whole worm</tissue>
    </source>
</reference>
<dbReference type="GO" id="GO:0030182">
    <property type="term" value="P:neuron differentiation"/>
    <property type="evidence" value="ECO:0007669"/>
    <property type="project" value="TreeGrafter"/>
</dbReference>
<dbReference type="PANTHER" id="PTHR11211">
    <property type="entry name" value="IROQUOIS-CLASS HOMEODOMAIN PROTEIN IRX"/>
    <property type="match status" value="1"/>
</dbReference>
<dbReference type="SMART" id="SM00389">
    <property type="entry name" value="HOX"/>
    <property type="match status" value="1"/>
</dbReference>
<evidence type="ECO:0000256" key="6">
    <source>
        <dbReference type="PROSITE-ProRule" id="PRU00108"/>
    </source>
</evidence>
<feature type="DNA-binding region" description="Homeobox" evidence="6">
    <location>
        <begin position="183"/>
        <end position="228"/>
    </location>
</feature>